<dbReference type="AlphaFoldDB" id="A0A165E8C2"/>
<feature type="transmembrane region" description="Helical" evidence="1">
    <location>
        <begin position="238"/>
        <end position="261"/>
    </location>
</feature>
<evidence type="ECO:0000313" key="3">
    <source>
        <dbReference type="Proteomes" id="UP000076871"/>
    </source>
</evidence>
<dbReference type="GeneID" id="63821448"/>
<feature type="transmembrane region" description="Helical" evidence="1">
    <location>
        <begin position="191"/>
        <end position="212"/>
    </location>
</feature>
<dbReference type="InParanoid" id="A0A165E8C2"/>
<sequence length="306" mass="33747">MEYRYWMYLEEHPAHAPIPPHTHQEAMNALSWSYTESLLPSSRPVAPPFAPQECQELMGLLRSADGSVGTSSVVQARIVARVMLRMAQWRQQVIRPDRPLPQDVNRPVQRPSRFRQFVKFILEVIVSCLCLGIPYFFIGRAHRQRTDEESGVPGSGTMLVISGCACLMAAIILSASVTFVSLVGLDEMSRLAGLVAILFSASSMVSAVIALFRYKSELEHTVEHVGGEGLIFLSRRSIVMSIPLVFLAWAVAAFITGITYYTLRGNTATGRVVMKYPHETYTHWTVVGGTGGLAGMVIMSALLCCP</sequence>
<dbReference type="RefSeq" id="XP_040764186.1">
    <property type="nucleotide sequence ID" value="XM_040904418.1"/>
</dbReference>
<keyword evidence="1" id="KW-1133">Transmembrane helix</keyword>
<keyword evidence="3" id="KW-1185">Reference proteome</keyword>
<name>A0A165E8C2_9APHY</name>
<proteinExistence type="predicted"/>
<gene>
    <name evidence="2" type="ORF">LAESUDRAFT_653443</name>
</gene>
<feature type="transmembrane region" description="Helical" evidence="1">
    <location>
        <begin position="281"/>
        <end position="305"/>
    </location>
</feature>
<keyword evidence="1" id="KW-0472">Membrane</keyword>
<dbReference type="Proteomes" id="UP000076871">
    <property type="component" value="Unassembled WGS sequence"/>
</dbReference>
<evidence type="ECO:0000256" key="1">
    <source>
        <dbReference type="SAM" id="Phobius"/>
    </source>
</evidence>
<reference evidence="2 3" key="1">
    <citation type="journal article" date="2016" name="Mol. Biol. Evol.">
        <title>Comparative Genomics of Early-Diverging Mushroom-Forming Fungi Provides Insights into the Origins of Lignocellulose Decay Capabilities.</title>
        <authorList>
            <person name="Nagy L.G."/>
            <person name="Riley R."/>
            <person name="Tritt A."/>
            <person name="Adam C."/>
            <person name="Daum C."/>
            <person name="Floudas D."/>
            <person name="Sun H."/>
            <person name="Yadav J.S."/>
            <person name="Pangilinan J."/>
            <person name="Larsson K.H."/>
            <person name="Matsuura K."/>
            <person name="Barry K."/>
            <person name="Labutti K."/>
            <person name="Kuo R."/>
            <person name="Ohm R.A."/>
            <person name="Bhattacharya S.S."/>
            <person name="Shirouzu T."/>
            <person name="Yoshinaga Y."/>
            <person name="Martin F.M."/>
            <person name="Grigoriev I.V."/>
            <person name="Hibbett D.S."/>
        </authorList>
    </citation>
    <scope>NUCLEOTIDE SEQUENCE [LARGE SCALE GENOMIC DNA]</scope>
    <source>
        <strain evidence="2 3">93-53</strain>
    </source>
</reference>
<dbReference type="EMBL" id="KV427624">
    <property type="protein sequence ID" value="KZT06446.1"/>
    <property type="molecule type" value="Genomic_DNA"/>
</dbReference>
<feature type="transmembrane region" description="Helical" evidence="1">
    <location>
        <begin position="159"/>
        <end position="185"/>
    </location>
</feature>
<organism evidence="2 3">
    <name type="scientific">Laetiporus sulphureus 93-53</name>
    <dbReference type="NCBI Taxonomy" id="1314785"/>
    <lineage>
        <taxon>Eukaryota</taxon>
        <taxon>Fungi</taxon>
        <taxon>Dikarya</taxon>
        <taxon>Basidiomycota</taxon>
        <taxon>Agaricomycotina</taxon>
        <taxon>Agaricomycetes</taxon>
        <taxon>Polyporales</taxon>
        <taxon>Laetiporus</taxon>
    </lineage>
</organism>
<feature type="transmembrane region" description="Helical" evidence="1">
    <location>
        <begin position="117"/>
        <end position="138"/>
    </location>
</feature>
<accession>A0A165E8C2</accession>
<dbReference type="STRING" id="1314785.A0A165E8C2"/>
<dbReference type="OrthoDB" id="3245306at2759"/>
<evidence type="ECO:0000313" key="2">
    <source>
        <dbReference type="EMBL" id="KZT06446.1"/>
    </source>
</evidence>
<protein>
    <submittedName>
        <fullName evidence="2">Uncharacterized protein</fullName>
    </submittedName>
</protein>
<keyword evidence="1" id="KW-0812">Transmembrane</keyword>